<reference evidence="2 3" key="1">
    <citation type="submission" date="2020-08" db="EMBL/GenBank/DDBJ databases">
        <title>Sequencing the genomes of 1000 actinobacteria strains.</title>
        <authorList>
            <person name="Klenk H.-P."/>
        </authorList>
    </citation>
    <scope>NUCLEOTIDE SEQUENCE [LARGE SCALE GENOMIC DNA]</scope>
    <source>
        <strain evidence="2 3">DSM 105784</strain>
    </source>
</reference>
<dbReference type="InterPro" id="IPR013097">
    <property type="entry name" value="Dabb"/>
</dbReference>
<dbReference type="Pfam" id="PF07876">
    <property type="entry name" value="Dabb"/>
    <property type="match status" value="1"/>
</dbReference>
<dbReference type="RefSeq" id="WP_184233355.1">
    <property type="nucleotide sequence ID" value="NZ_JACHMJ010000001.1"/>
</dbReference>
<feature type="domain" description="Stress-response A/B barrel" evidence="1">
    <location>
        <begin position="2"/>
        <end position="95"/>
    </location>
</feature>
<evidence type="ECO:0000259" key="1">
    <source>
        <dbReference type="PROSITE" id="PS51502"/>
    </source>
</evidence>
<dbReference type="EMBL" id="JACHMJ010000001">
    <property type="protein sequence ID" value="MBB5842182.1"/>
    <property type="molecule type" value="Genomic_DNA"/>
</dbReference>
<dbReference type="InterPro" id="IPR011008">
    <property type="entry name" value="Dimeric_a/b-barrel"/>
</dbReference>
<accession>A0A841AJP0</accession>
<evidence type="ECO:0000313" key="3">
    <source>
        <dbReference type="Proteomes" id="UP000536685"/>
    </source>
</evidence>
<dbReference type="SMART" id="SM00886">
    <property type="entry name" value="Dabb"/>
    <property type="match status" value="1"/>
</dbReference>
<protein>
    <recommendedName>
        <fullName evidence="1">Stress-response A/B barrel domain-containing protein</fullName>
    </recommendedName>
</protein>
<proteinExistence type="predicted"/>
<dbReference type="SUPFAM" id="SSF54909">
    <property type="entry name" value="Dimeric alpha+beta barrel"/>
    <property type="match status" value="1"/>
</dbReference>
<gene>
    <name evidence="2" type="ORF">HD599_000505</name>
</gene>
<keyword evidence="3" id="KW-1185">Reference proteome</keyword>
<evidence type="ECO:0000313" key="2">
    <source>
        <dbReference type="EMBL" id="MBB5842182.1"/>
    </source>
</evidence>
<comment type="caution">
    <text evidence="2">The sequence shown here is derived from an EMBL/GenBank/DDBJ whole genome shotgun (WGS) entry which is preliminary data.</text>
</comment>
<dbReference type="Gene3D" id="3.30.70.100">
    <property type="match status" value="1"/>
</dbReference>
<name>A0A841AJP0_9MICO</name>
<dbReference type="AlphaFoldDB" id="A0A841AJP0"/>
<sequence length="100" mass="10689">MTVHMGMLTLVETSTLADRESIRDGLEALVGVVPGLEKADVHFDLGLKDGNAALVFAMTFDSEESWRGYGAHPAHVAVIQERIAPVLASKSFVQIDGPLA</sequence>
<dbReference type="PROSITE" id="PS51502">
    <property type="entry name" value="S_R_A_B_BARREL"/>
    <property type="match status" value="1"/>
</dbReference>
<organism evidence="2 3">
    <name type="scientific">Conyzicola lurida</name>
    <dbReference type="NCBI Taxonomy" id="1172621"/>
    <lineage>
        <taxon>Bacteria</taxon>
        <taxon>Bacillati</taxon>
        <taxon>Actinomycetota</taxon>
        <taxon>Actinomycetes</taxon>
        <taxon>Micrococcales</taxon>
        <taxon>Microbacteriaceae</taxon>
        <taxon>Conyzicola</taxon>
    </lineage>
</organism>
<dbReference type="Proteomes" id="UP000536685">
    <property type="component" value="Unassembled WGS sequence"/>
</dbReference>